<sequence length="2420" mass="281962">LFASKVTEQKTQLCQLASSIHQNETLKQRLFKLVASLKREKNSLKRFHKALTTEINQEIELRSNYKQIVERLGDVENFVFFEGQMDPENLKSKENLKKFLQLQIELLKKQCRVVRQYVEISIDGSKCLSPSKQKKIILKLCNSVTTIIQVIDDKWQNETVNKQETEINNNEKNEDLIEEEGPSTSQIKRKNEEIIENKFEKIILLEKSKEIEFNKIRKEEKMVKKEEKNIEERIEEEEIFCEFYFEMKEENEAIEKKIKEGNNLRNINKKVFGRQNVVKEKKKSEENIKRTTSSSKYAVTDLASEREMINKEKAKSEPLSEKQMKSERQTNPRLVEEANIAFDKSTQMKFMLEEMLSGQIQMPSTKEQFKQQIKLIEEINKELKELKEELKMEEEKSVELIKVLEKVKKLSGELEVIEKKFVVVFEEFVEVEKRIGRQKEEEKKEKEEERKEKKRRKEEKRKKERERKEEEVGRRRREEEENKRIEEERIREEERKVEEEEKKKMEDEIKKKKGRKEEDKKQMTNEMKKVKLEGLAKKNLNKKEEDEMKKKEVEGKKEEDLNQKKGNEEYKEGDEKKMKEKKKQRNEDEKKEKVTKVVDLPQVEEVKSEEIDIKLDKALKSKQEKEDDFIEIISLSKQKRKGEEEEENISEALLQVGEEPLNVSIAATDIAFEMPNETISSLVNIYSSGRSDEKSKDSIEAPTSETSINVSETTKQQELKLKPLETEKKHIGYYEHLTTKALSETLEIPQPSIVQQTNPEVSSFETYKSTELNKSQIDQFINVYSSGRSDEIREVSKKMKPIPLQVEKKNIGYYEQLKIKEDTKNEEMKLGSLVNTTNILPEAAEEPIQQFFSIYSSGRSDDEQKTKEYPEIEEASLVSHETSKQLEMKPIPLEVEKKNVGYYEQSITPEKNLEEPSFETCKSTELDKSSIDQFINVYSSGRSDEISTSTKMEEQKIEVPSIGQVLETKRQLDIDSVLMEIEKKSYEHLAIKEDEKDMKQKIKEIEEKSFEHSGLCLEEKEVNELEEFQHKKCELIKEAGKVEESLKDFMEQEEGSLLTVRRDYEEEKEKEKEEQNKVIEISERLLSFIEPSKEDKKVKMTEDPKPEQASSYETTKQSEMDLIPLEVEKKNIGYYENLPPSSTYQEKKTESPLFKTNKSTELDKSKIDQFVNIYSSGRSDEISTIVKTTEHPKIKEPSPIQKTKIQKEPEDIRFSVEKNIEALKEDEKDLKPKIKKEEEEKEKSFEHPGLCLGDFIEEGKRKEMRKKKKVKKGKGKGKEEVQRKKQEEIKQKELEPMSTVKTTITGAHERPAEFSSEVLKEYPKSDESVSSETIRKQPEMKKNIEYCEDELICTALKEGEKKPKPPLKIKEAFNKKLLFETCKSTELDKSQIDQFVNVYSSGRSNEISTSTKMEEQKIEVTSISKVLETKRQLDIDSVPMEVEKKNVGYYENLPSHLIVQEKKPETVESLQLIEPSSGRPQPISETQQEEIEVVRPKIKEGEEKSFEHPSLCLGDFISEGKKEKRKKKKVKKGKGRGEEGKEESKEVKEVKELQQKGFAEKEIEQQIVLESEKMKEPGKVGDEGESLLNEDSLLNESSLLTKGRVTKEEKKEKEEEEEQNKEMIEMSGRLPSKEMPKYPKIEEASLISHEANKQEEMKPIPLEAEEKNIGYYEHLIPSIIEDKTKLEEEKILKEALLIDGLPETFKQSELEEEEPSQDLKTIEDFLVDSKPLINSTNLISELPKEPINSFVNIYSSGRSDEISTFTKMEEHKIEVPSIGQVSETKRQLNIDSVPMEVEKKNIGYYEQLIASNIEEKKPEASEKILEEASLIGNISEAFKQTELTLTPLDVEKKNIGYYETSIVQESQFKEKEFGTEQEIQTKNYEEISFERREKIDEEKKKPLEYQERVEHPAKVSSALLEEEEESWEHPGLCLGDFISEGKKEMRKKKKVKKGKAKREKEEKEKGLKELQQKKPEKEIEQQPVLESEGKKETGKVRESSKDSLEEESSEKRGVKEKKEEEEEEKQLTKHITTSERLASFIESSQEDEAVKMTKDASYETTKQTEMDLLPSTTTLEEEEKKIEEKEGFLLIEGRVLDGERKEREEEKLKEAESVDLKEESSKPILEMEVIRETERVEGGYFPERVIEAVEGEQEKKEDFEEEEGEKLKESFYNLEEEQKKEEFDTLPKIRSENEMIDGKVKDKEKLVESEPIVKGLESVLTYEKTTETQSVKELIPSSSQIKEEKEQKKLEELTTIFDQQQPSTSTTTTKQHLEPDYDIEAAAEMFAAAFPNREPKDVLREHGITDLELVLDEESEEEEYEIESLPGSIIYPDGETPESPVPDDPRQSDRVSRSSQELDDRSRWRRVLRTALPLQAMLVLLLGAACLVPHCDDDYCCHLLNNFARSFEPQLDFTNGPPPF</sequence>
<organism evidence="11 12">
    <name type="scientific">Meloidogyne incognita</name>
    <name type="common">Southern root-knot nematode worm</name>
    <name type="synonym">Oxyuris incognita</name>
    <dbReference type="NCBI Taxonomy" id="6306"/>
    <lineage>
        <taxon>Eukaryota</taxon>
        <taxon>Metazoa</taxon>
        <taxon>Ecdysozoa</taxon>
        <taxon>Nematoda</taxon>
        <taxon>Chromadorea</taxon>
        <taxon>Rhabditida</taxon>
        <taxon>Tylenchina</taxon>
        <taxon>Tylenchomorpha</taxon>
        <taxon>Tylenchoidea</taxon>
        <taxon>Meloidogynidae</taxon>
        <taxon>Meloidogyninae</taxon>
        <taxon>Meloidogyne</taxon>
        <taxon>Meloidogyne incognita group</taxon>
    </lineage>
</organism>
<keyword evidence="11" id="KW-1185">Reference proteome</keyword>
<feature type="compositionally biased region" description="Basic and acidic residues" evidence="9">
    <location>
        <begin position="2148"/>
        <end position="2158"/>
    </location>
</feature>
<protein>
    <submittedName>
        <fullName evidence="12">KASH domain-containing protein</fullName>
    </submittedName>
</protein>
<feature type="region of interest" description="Disordered" evidence="9">
    <location>
        <begin position="437"/>
        <end position="594"/>
    </location>
</feature>
<feature type="region of interest" description="Disordered" evidence="9">
    <location>
        <begin position="1225"/>
        <end position="1246"/>
    </location>
</feature>
<feature type="region of interest" description="Disordered" evidence="9">
    <location>
        <begin position="2100"/>
        <end position="2121"/>
    </location>
</feature>
<comment type="similarity">
    <text evidence="2">Belongs to the nesprin family.</text>
</comment>
<keyword evidence="6" id="KW-0539">Nucleus</keyword>
<evidence type="ECO:0000256" key="7">
    <source>
        <dbReference type="PROSITE-ProRule" id="PRU00385"/>
    </source>
</evidence>
<feature type="compositionally biased region" description="Basic and acidic residues" evidence="9">
    <location>
        <begin position="690"/>
        <end position="699"/>
    </location>
</feature>
<evidence type="ECO:0000259" key="10">
    <source>
        <dbReference type="PROSITE" id="PS51049"/>
    </source>
</evidence>
<feature type="region of interest" description="Disordered" evidence="9">
    <location>
        <begin position="311"/>
        <end position="332"/>
    </location>
</feature>
<feature type="compositionally biased region" description="Basic residues" evidence="9">
    <location>
        <begin position="1944"/>
        <end position="1957"/>
    </location>
</feature>
<feature type="compositionally biased region" description="Basic and acidic residues" evidence="9">
    <location>
        <begin position="1092"/>
        <end position="1106"/>
    </location>
</feature>
<evidence type="ECO:0000256" key="2">
    <source>
        <dbReference type="ARBA" id="ARBA00008619"/>
    </source>
</evidence>
<keyword evidence="4" id="KW-1133">Transmembrane helix</keyword>
<evidence type="ECO:0000313" key="11">
    <source>
        <dbReference type="Proteomes" id="UP000887563"/>
    </source>
</evidence>
<feature type="compositionally biased region" description="Basic and acidic residues" evidence="9">
    <location>
        <begin position="2343"/>
        <end position="2357"/>
    </location>
</feature>
<evidence type="ECO:0000256" key="3">
    <source>
        <dbReference type="ARBA" id="ARBA00022692"/>
    </source>
</evidence>
<dbReference type="Proteomes" id="UP000887563">
    <property type="component" value="Unplaced"/>
</dbReference>
<feature type="compositionally biased region" description="Polar residues" evidence="9">
    <location>
        <begin position="1108"/>
        <end position="1117"/>
    </location>
</feature>
<feature type="region of interest" description="Disordered" evidence="9">
    <location>
        <begin position="1262"/>
        <end position="1336"/>
    </location>
</feature>
<feature type="compositionally biased region" description="Basic residues" evidence="9">
    <location>
        <begin position="1523"/>
        <end position="1534"/>
    </location>
</feature>
<feature type="compositionally biased region" description="Basic residues" evidence="9">
    <location>
        <begin position="1262"/>
        <end position="1275"/>
    </location>
</feature>
<evidence type="ECO:0000256" key="5">
    <source>
        <dbReference type="ARBA" id="ARBA00023136"/>
    </source>
</evidence>
<feature type="coiled-coil region" evidence="8">
    <location>
        <begin position="1050"/>
        <end position="1085"/>
    </location>
</feature>
<feature type="compositionally biased region" description="Basic and acidic residues" evidence="9">
    <location>
        <begin position="1535"/>
        <end position="1551"/>
    </location>
</feature>
<evidence type="ECO:0000256" key="6">
    <source>
        <dbReference type="ARBA" id="ARBA00023242"/>
    </source>
</evidence>
<dbReference type="GO" id="GO:0006997">
    <property type="term" value="P:nucleus organization"/>
    <property type="evidence" value="ECO:0007669"/>
    <property type="project" value="TreeGrafter"/>
</dbReference>
<feature type="region of interest" description="Disordered" evidence="9">
    <location>
        <begin position="2148"/>
        <end position="2167"/>
    </location>
</feature>
<dbReference type="InterPro" id="IPR012315">
    <property type="entry name" value="KASH"/>
</dbReference>
<evidence type="ECO:0000256" key="8">
    <source>
        <dbReference type="SAM" id="Coils"/>
    </source>
</evidence>
<dbReference type="GO" id="GO:0007010">
    <property type="term" value="P:cytoskeleton organization"/>
    <property type="evidence" value="ECO:0007669"/>
    <property type="project" value="TreeGrafter"/>
</dbReference>
<feature type="compositionally biased region" description="Basic residues" evidence="9">
    <location>
        <begin position="452"/>
        <end position="465"/>
    </location>
</feature>
<keyword evidence="5 7" id="KW-0472">Membrane</keyword>
<feature type="compositionally biased region" description="Basic and acidic residues" evidence="9">
    <location>
        <begin position="466"/>
        <end position="578"/>
    </location>
</feature>
<evidence type="ECO:0000256" key="1">
    <source>
        <dbReference type="ARBA" id="ARBA00004126"/>
    </source>
</evidence>
<keyword evidence="3 7" id="KW-0812">Transmembrane</keyword>
<feature type="region of interest" description="Disordered" evidence="9">
    <location>
        <begin position="1092"/>
        <end position="1121"/>
    </location>
</feature>
<dbReference type="PANTHER" id="PTHR21524">
    <property type="entry name" value="SPECTRIN REPEAT CONTAINING NUCLEAR ENVELOPE PROTEIN 2"/>
    <property type="match status" value="1"/>
</dbReference>
<feature type="domain" description="KASH" evidence="10">
    <location>
        <begin position="2361"/>
        <end position="2420"/>
    </location>
</feature>
<name>A0A914LQB4_MELIC</name>
<dbReference type="GO" id="GO:0019894">
    <property type="term" value="F:kinesin binding"/>
    <property type="evidence" value="ECO:0007669"/>
    <property type="project" value="TreeGrafter"/>
</dbReference>
<feature type="region of interest" description="Disordered" evidence="9">
    <location>
        <begin position="1466"/>
        <end position="1491"/>
    </location>
</feature>
<dbReference type="SMART" id="SM01249">
    <property type="entry name" value="KASH"/>
    <property type="match status" value="1"/>
</dbReference>
<dbReference type="WBParaSite" id="Minc3s00753g16906">
    <property type="protein sequence ID" value="Minc3s00753g16906"/>
    <property type="gene ID" value="Minc3s00753g16906"/>
</dbReference>
<feature type="region of interest" description="Disordered" evidence="9">
    <location>
        <begin position="1521"/>
        <end position="1551"/>
    </location>
</feature>
<feature type="compositionally biased region" description="Basic and acidic residues" evidence="9">
    <location>
        <begin position="437"/>
        <end position="451"/>
    </location>
</feature>
<feature type="compositionally biased region" description="Basic and acidic residues" evidence="9">
    <location>
        <begin position="1307"/>
        <end position="1336"/>
    </location>
</feature>
<evidence type="ECO:0000313" key="12">
    <source>
        <dbReference type="WBParaSite" id="Minc3s00753g16906"/>
    </source>
</evidence>
<evidence type="ECO:0000256" key="9">
    <source>
        <dbReference type="SAM" id="MobiDB-lite"/>
    </source>
</evidence>
<feature type="compositionally biased region" description="Basic and acidic residues" evidence="9">
    <location>
        <begin position="1987"/>
        <end position="2018"/>
    </location>
</feature>
<feature type="compositionally biased region" description="Basic and acidic residues" evidence="9">
    <location>
        <begin position="2048"/>
        <end position="2065"/>
    </location>
</feature>
<feature type="region of interest" description="Disordered" evidence="9">
    <location>
        <begin position="2326"/>
        <end position="2357"/>
    </location>
</feature>
<feature type="compositionally biased region" description="Polar residues" evidence="9">
    <location>
        <begin position="701"/>
        <end position="712"/>
    </location>
</feature>
<feature type="compositionally biased region" description="Basic and acidic residues" evidence="9">
    <location>
        <begin position="1899"/>
        <end position="1913"/>
    </location>
</feature>
<feature type="compositionally biased region" description="Basic and acidic residues" evidence="9">
    <location>
        <begin position="1568"/>
        <end position="1582"/>
    </location>
</feature>
<feature type="topological domain" description="Cytoplasmic" evidence="7">
    <location>
        <begin position="1"/>
        <end position="2369"/>
    </location>
</feature>
<feature type="compositionally biased region" description="Basic and acidic residues" evidence="9">
    <location>
        <begin position="1276"/>
        <end position="1295"/>
    </location>
</feature>
<evidence type="ECO:0000256" key="4">
    <source>
        <dbReference type="ARBA" id="ARBA00022989"/>
    </source>
</evidence>
<dbReference type="GO" id="GO:0031965">
    <property type="term" value="C:nuclear membrane"/>
    <property type="evidence" value="ECO:0007669"/>
    <property type="project" value="UniProtKB-SubCell"/>
</dbReference>
<feature type="compositionally biased region" description="Basic and acidic residues" evidence="9">
    <location>
        <begin position="585"/>
        <end position="594"/>
    </location>
</feature>
<reference evidence="12" key="1">
    <citation type="submission" date="2022-11" db="UniProtKB">
        <authorList>
            <consortium name="WormBaseParasite"/>
        </authorList>
    </citation>
    <scope>IDENTIFICATION</scope>
</reference>
<dbReference type="GO" id="GO:0048471">
    <property type="term" value="C:perinuclear region of cytoplasm"/>
    <property type="evidence" value="ECO:0007669"/>
    <property type="project" value="TreeGrafter"/>
</dbReference>
<proteinExistence type="inferred from homology"/>
<feature type="region of interest" description="Disordered" evidence="9">
    <location>
        <begin position="1135"/>
        <end position="1156"/>
    </location>
</feature>
<feature type="compositionally biased region" description="Basic and acidic residues" evidence="9">
    <location>
        <begin position="1958"/>
        <end position="1980"/>
    </location>
</feature>
<dbReference type="Pfam" id="PF10541">
    <property type="entry name" value="KASH"/>
    <property type="match status" value="1"/>
</dbReference>
<dbReference type="GO" id="GO:0007097">
    <property type="term" value="P:nuclear migration"/>
    <property type="evidence" value="ECO:0007669"/>
    <property type="project" value="TreeGrafter"/>
</dbReference>
<feature type="region of interest" description="Disordered" evidence="9">
    <location>
        <begin position="1568"/>
        <end position="1637"/>
    </location>
</feature>
<feature type="topological domain" description="Perinuclear space" evidence="7">
    <location>
        <begin position="2391"/>
        <end position="2420"/>
    </location>
</feature>
<feature type="region of interest" description="Disordered" evidence="9">
    <location>
        <begin position="1899"/>
        <end position="2082"/>
    </location>
</feature>
<feature type="compositionally biased region" description="Low complexity" evidence="9">
    <location>
        <begin position="1586"/>
        <end position="1600"/>
    </location>
</feature>
<feature type="region of interest" description="Disordered" evidence="9">
    <location>
        <begin position="688"/>
        <end position="714"/>
    </location>
</feature>
<comment type="subcellular location">
    <subcellularLocation>
        <location evidence="1">Nucleus membrane</location>
    </subcellularLocation>
</comment>
<accession>A0A914LQB4</accession>
<keyword evidence="8" id="KW-0175">Coiled coil</keyword>
<dbReference type="PANTHER" id="PTHR21524:SF5">
    <property type="entry name" value="SPECTRIN REPEAT CONTAINING NUCLEAR ENVELOPE PROTEIN 2"/>
    <property type="match status" value="1"/>
</dbReference>
<dbReference type="PROSITE" id="PS51049">
    <property type="entry name" value="KASH"/>
    <property type="match status" value="1"/>
</dbReference>